<comment type="caution">
    <text evidence="2">The sequence shown here is derived from an EMBL/GenBank/DDBJ whole genome shotgun (WGS) entry which is preliminary data.</text>
</comment>
<name>A0ABN9RH02_9DINO</name>
<feature type="region of interest" description="Disordered" evidence="1">
    <location>
        <begin position="63"/>
        <end position="176"/>
    </location>
</feature>
<feature type="compositionally biased region" description="Basic and acidic residues" evidence="1">
    <location>
        <begin position="63"/>
        <end position="81"/>
    </location>
</feature>
<sequence>MTAASLETVTQVLLELDGYPHLSCQMMANGLPHALVGGAGRHECQGQFLDLVRDALRGAERAALEQQAEHGRRVGEEHAAVEAKQAALKEATASAEAATRVATEKDPRSSWSSRGTRCRGKSASISRRSAAPPASRSPSPTASRREREDHIRARLPLEDARRGRLAERRGREGRSG</sequence>
<feature type="compositionally biased region" description="Basic and acidic residues" evidence="1">
    <location>
        <begin position="143"/>
        <end position="176"/>
    </location>
</feature>
<evidence type="ECO:0000313" key="3">
    <source>
        <dbReference type="Proteomes" id="UP001189429"/>
    </source>
</evidence>
<keyword evidence="3" id="KW-1185">Reference proteome</keyword>
<organism evidence="2 3">
    <name type="scientific">Prorocentrum cordatum</name>
    <dbReference type="NCBI Taxonomy" id="2364126"/>
    <lineage>
        <taxon>Eukaryota</taxon>
        <taxon>Sar</taxon>
        <taxon>Alveolata</taxon>
        <taxon>Dinophyceae</taxon>
        <taxon>Prorocentrales</taxon>
        <taxon>Prorocentraceae</taxon>
        <taxon>Prorocentrum</taxon>
    </lineage>
</organism>
<evidence type="ECO:0000256" key="1">
    <source>
        <dbReference type="SAM" id="MobiDB-lite"/>
    </source>
</evidence>
<feature type="compositionally biased region" description="Low complexity" evidence="1">
    <location>
        <begin position="122"/>
        <end position="142"/>
    </location>
</feature>
<feature type="compositionally biased region" description="Low complexity" evidence="1">
    <location>
        <begin position="82"/>
        <end position="101"/>
    </location>
</feature>
<protein>
    <submittedName>
        <fullName evidence="2">Uncharacterized protein</fullName>
    </submittedName>
</protein>
<reference evidence="2" key="1">
    <citation type="submission" date="2023-10" db="EMBL/GenBank/DDBJ databases">
        <authorList>
            <person name="Chen Y."/>
            <person name="Shah S."/>
            <person name="Dougan E. K."/>
            <person name="Thang M."/>
            <person name="Chan C."/>
        </authorList>
    </citation>
    <scope>NUCLEOTIDE SEQUENCE [LARGE SCALE GENOMIC DNA]</scope>
</reference>
<accession>A0ABN9RH02</accession>
<gene>
    <name evidence="2" type="ORF">PCOR1329_LOCUS19736</name>
</gene>
<dbReference type="Proteomes" id="UP001189429">
    <property type="component" value="Unassembled WGS sequence"/>
</dbReference>
<dbReference type="EMBL" id="CAUYUJ010006335">
    <property type="protein sequence ID" value="CAK0817007.1"/>
    <property type="molecule type" value="Genomic_DNA"/>
</dbReference>
<proteinExistence type="predicted"/>
<evidence type="ECO:0000313" key="2">
    <source>
        <dbReference type="EMBL" id="CAK0817007.1"/>
    </source>
</evidence>